<dbReference type="EMBL" id="JAHEPS010000008">
    <property type="protein sequence ID" value="MBT1446156.1"/>
    <property type="molecule type" value="Genomic_DNA"/>
</dbReference>
<proteinExistence type="predicted"/>
<keyword evidence="2" id="KW-1185">Reference proteome</keyword>
<dbReference type="InterPro" id="IPR029063">
    <property type="entry name" value="SAM-dependent_MTases_sf"/>
</dbReference>
<evidence type="ECO:0000313" key="1">
    <source>
        <dbReference type="EMBL" id="MBT1446156.1"/>
    </source>
</evidence>
<gene>
    <name evidence="1" type="ORF">KJI95_16790</name>
</gene>
<keyword evidence="1" id="KW-0489">Methyltransferase</keyword>
<evidence type="ECO:0000313" key="2">
    <source>
        <dbReference type="Proteomes" id="UP001195903"/>
    </source>
</evidence>
<comment type="caution">
    <text evidence="1">The sequence shown here is derived from an EMBL/GenBank/DDBJ whole genome shotgun (WGS) entry which is preliminary data.</text>
</comment>
<dbReference type="GO" id="GO:0008168">
    <property type="term" value="F:methyltransferase activity"/>
    <property type="evidence" value="ECO:0007669"/>
    <property type="project" value="UniProtKB-KW"/>
</dbReference>
<accession>A0ABS5V8V2</accession>
<dbReference type="Gene3D" id="3.40.50.150">
    <property type="entry name" value="Vaccinia Virus protein VP39"/>
    <property type="match status" value="1"/>
</dbReference>
<dbReference type="Proteomes" id="UP001195903">
    <property type="component" value="Unassembled WGS sequence"/>
</dbReference>
<dbReference type="GO" id="GO:0032259">
    <property type="term" value="P:methylation"/>
    <property type="evidence" value="ECO:0007669"/>
    <property type="project" value="UniProtKB-KW"/>
</dbReference>
<dbReference type="SUPFAM" id="SSF53335">
    <property type="entry name" value="S-adenosyl-L-methionine-dependent methyltransferases"/>
    <property type="match status" value="1"/>
</dbReference>
<keyword evidence="1" id="KW-0808">Transferase</keyword>
<dbReference type="RefSeq" id="WP_214508352.1">
    <property type="nucleotide sequence ID" value="NZ_JAHEPS010000008.1"/>
</dbReference>
<organism evidence="1 2">
    <name type="scientific">Shewanella jiangmenensis</name>
    <dbReference type="NCBI Taxonomy" id="2837387"/>
    <lineage>
        <taxon>Bacteria</taxon>
        <taxon>Pseudomonadati</taxon>
        <taxon>Pseudomonadota</taxon>
        <taxon>Gammaproteobacteria</taxon>
        <taxon>Alteromonadales</taxon>
        <taxon>Shewanellaceae</taxon>
        <taxon>Shewanella</taxon>
    </lineage>
</organism>
<dbReference type="Pfam" id="PF13489">
    <property type="entry name" value="Methyltransf_23"/>
    <property type="match status" value="1"/>
</dbReference>
<protein>
    <submittedName>
        <fullName evidence="1">Methyltransferase domain-containing protein</fullName>
    </submittedName>
</protein>
<reference evidence="1 2" key="1">
    <citation type="submission" date="2021-05" db="EMBL/GenBank/DDBJ databases">
        <title>Shewanella sp. JM162201.</title>
        <authorList>
            <person name="Xu S."/>
            <person name="Li A."/>
        </authorList>
    </citation>
    <scope>NUCLEOTIDE SEQUENCE [LARGE SCALE GENOMIC DNA]</scope>
    <source>
        <strain evidence="1 2">JM162201</strain>
    </source>
</reference>
<sequence>MRRCPLCLKLETRLFFQDRKRSFHVCSHCALVFADGASHLPSNAIRQRYGRGGSLENQRQLPQFILPLLQELQAQGHNQLKGLNYGRVLDQSSLAHIQATGHELWQYDPFMAPDGESLQHSYDFICCFRVFEHFGAPHREWQLFTRLLKPGGYLAMSTRMLSDPQRFNKWHHKNNLAHVSFPGKATFEYLASASGFRLIFAENDCILMQKPSGSAIKRDPNTDPAV</sequence>
<name>A0ABS5V8V2_9GAMM</name>